<feature type="transmembrane region" description="Helical" evidence="8">
    <location>
        <begin position="67"/>
        <end position="91"/>
    </location>
</feature>
<gene>
    <name evidence="11" type="ORF">BRETT_003948</name>
</gene>
<evidence type="ECO:0000259" key="9">
    <source>
        <dbReference type="PROSITE" id="PS50893"/>
    </source>
</evidence>
<feature type="transmembrane region" description="Helical" evidence="8">
    <location>
        <begin position="307"/>
        <end position="328"/>
    </location>
</feature>
<keyword evidence="4" id="KW-0547">Nucleotide-binding</keyword>
<feature type="domain" description="ABC transmembrane type-1" evidence="10">
    <location>
        <begin position="73"/>
        <end position="364"/>
    </location>
</feature>
<name>A0A871R4T4_DEKBR</name>
<dbReference type="Gene3D" id="3.40.50.300">
    <property type="entry name" value="P-loop containing nucleotide triphosphate hydrolases"/>
    <property type="match status" value="2"/>
</dbReference>
<feature type="transmembrane region" description="Helical" evidence="8">
    <location>
        <begin position="712"/>
        <end position="733"/>
    </location>
</feature>
<feature type="transmembrane region" description="Helical" evidence="8">
    <location>
        <begin position="757"/>
        <end position="779"/>
    </location>
</feature>
<keyword evidence="2" id="KW-0813">Transport</keyword>
<dbReference type="InterPro" id="IPR036640">
    <property type="entry name" value="ABC1_TM_sf"/>
</dbReference>
<dbReference type="AlphaFoldDB" id="A0A871R4T4"/>
<dbReference type="EMBL" id="CP063134">
    <property type="protein sequence ID" value="QOU19794.1"/>
    <property type="molecule type" value="Genomic_DNA"/>
</dbReference>
<evidence type="ECO:0000256" key="1">
    <source>
        <dbReference type="ARBA" id="ARBA00004141"/>
    </source>
</evidence>
<dbReference type="InterPro" id="IPR027417">
    <property type="entry name" value="P-loop_NTPase"/>
</dbReference>
<dbReference type="GeneID" id="64575871"/>
<evidence type="ECO:0000313" key="11">
    <source>
        <dbReference type="EMBL" id="QOU19794.1"/>
    </source>
</evidence>
<feature type="transmembrane region" description="Helical" evidence="8">
    <location>
        <begin position="859"/>
        <end position="879"/>
    </location>
</feature>
<evidence type="ECO:0000256" key="8">
    <source>
        <dbReference type="SAM" id="Phobius"/>
    </source>
</evidence>
<accession>A0A871R4T4</accession>
<dbReference type="PROSITE" id="PS50929">
    <property type="entry name" value="ABC_TM1F"/>
    <property type="match status" value="2"/>
</dbReference>
<dbReference type="PROSITE" id="PS50893">
    <property type="entry name" value="ABC_TRANSPORTER_2"/>
    <property type="match status" value="2"/>
</dbReference>
<proteinExistence type="predicted"/>
<feature type="transmembrane region" description="Helical" evidence="8">
    <location>
        <begin position="828"/>
        <end position="853"/>
    </location>
</feature>
<protein>
    <submittedName>
        <fullName evidence="11">Uncharacterized protein</fullName>
    </submittedName>
</protein>
<comment type="subcellular location">
    <subcellularLocation>
        <location evidence="1">Membrane</location>
        <topology evidence="1">Multi-pass membrane protein</topology>
    </subcellularLocation>
</comment>
<dbReference type="SUPFAM" id="SSF90123">
    <property type="entry name" value="ABC transporter transmembrane region"/>
    <property type="match status" value="2"/>
</dbReference>
<keyword evidence="7 8" id="KW-0472">Membrane</keyword>
<feature type="transmembrane region" description="Helical" evidence="8">
    <location>
        <begin position="121"/>
        <end position="144"/>
    </location>
</feature>
<evidence type="ECO:0000256" key="3">
    <source>
        <dbReference type="ARBA" id="ARBA00022692"/>
    </source>
</evidence>
<evidence type="ECO:0000256" key="2">
    <source>
        <dbReference type="ARBA" id="ARBA00022448"/>
    </source>
</evidence>
<dbReference type="PANTHER" id="PTHR43394">
    <property type="entry name" value="ATP-DEPENDENT PERMEASE MDL1, MITOCHONDRIAL"/>
    <property type="match status" value="1"/>
</dbReference>
<feature type="transmembrane region" description="Helical" evidence="8">
    <location>
        <begin position="971"/>
        <end position="993"/>
    </location>
</feature>
<keyword evidence="3 8" id="KW-0812">Transmembrane</keyword>
<dbReference type="GO" id="GO:0016887">
    <property type="term" value="F:ATP hydrolysis activity"/>
    <property type="evidence" value="ECO:0007669"/>
    <property type="project" value="InterPro"/>
</dbReference>
<dbReference type="OrthoDB" id="6500128at2759"/>
<keyword evidence="5" id="KW-0067">ATP-binding</keyword>
<organism evidence="11 12">
    <name type="scientific">Dekkera bruxellensis</name>
    <name type="common">Brettanomyces custersii</name>
    <dbReference type="NCBI Taxonomy" id="5007"/>
    <lineage>
        <taxon>Eukaryota</taxon>
        <taxon>Fungi</taxon>
        <taxon>Dikarya</taxon>
        <taxon>Ascomycota</taxon>
        <taxon>Saccharomycotina</taxon>
        <taxon>Pichiomycetes</taxon>
        <taxon>Pichiales</taxon>
        <taxon>Pichiaceae</taxon>
        <taxon>Brettanomyces</taxon>
    </lineage>
</organism>
<dbReference type="Proteomes" id="UP000663131">
    <property type="component" value="Chromosome 6"/>
</dbReference>
<feature type="domain" description="ABC transporter" evidence="9">
    <location>
        <begin position="399"/>
        <end position="640"/>
    </location>
</feature>
<dbReference type="PANTHER" id="PTHR43394:SF15">
    <property type="entry name" value="ALPHA-FACTOR-TRANSPORTING ATPASE"/>
    <property type="match status" value="1"/>
</dbReference>
<dbReference type="CDD" id="cd18577">
    <property type="entry name" value="ABC_6TM_Pgp_ABCB1_D1_like"/>
    <property type="match status" value="1"/>
</dbReference>
<dbReference type="Pfam" id="PF00664">
    <property type="entry name" value="ABC_membrane"/>
    <property type="match status" value="2"/>
</dbReference>
<dbReference type="SUPFAM" id="SSF52540">
    <property type="entry name" value="P-loop containing nucleoside triphosphate hydrolases"/>
    <property type="match status" value="2"/>
</dbReference>
<dbReference type="KEGG" id="bbrx:BRETT_003948"/>
<dbReference type="CDD" id="cd18578">
    <property type="entry name" value="ABC_6TM_Pgp_ABCB1_D2_like"/>
    <property type="match status" value="1"/>
</dbReference>
<evidence type="ECO:0000256" key="7">
    <source>
        <dbReference type="ARBA" id="ARBA00023136"/>
    </source>
</evidence>
<feature type="transmembrane region" description="Helical" evidence="8">
    <location>
        <begin position="935"/>
        <end position="959"/>
    </location>
</feature>
<dbReference type="SMART" id="SM00382">
    <property type="entry name" value="AAA"/>
    <property type="match status" value="2"/>
</dbReference>
<dbReference type="InterPro" id="IPR003439">
    <property type="entry name" value="ABC_transporter-like_ATP-bd"/>
</dbReference>
<dbReference type="InterPro" id="IPR039421">
    <property type="entry name" value="Type_1_exporter"/>
</dbReference>
<dbReference type="InterPro" id="IPR017871">
    <property type="entry name" value="ABC_transporter-like_CS"/>
</dbReference>
<evidence type="ECO:0000256" key="4">
    <source>
        <dbReference type="ARBA" id="ARBA00022741"/>
    </source>
</evidence>
<evidence type="ECO:0000256" key="6">
    <source>
        <dbReference type="ARBA" id="ARBA00022989"/>
    </source>
</evidence>
<feature type="domain" description="ABC transporter" evidence="9">
    <location>
        <begin position="1040"/>
        <end position="1279"/>
    </location>
</feature>
<feature type="transmembrane region" description="Helical" evidence="8">
    <location>
        <begin position="340"/>
        <end position="362"/>
    </location>
</feature>
<dbReference type="InterPro" id="IPR003593">
    <property type="entry name" value="AAA+_ATPase"/>
</dbReference>
<dbReference type="RefSeq" id="XP_041136287.1">
    <property type="nucleotide sequence ID" value="XM_041282448.1"/>
</dbReference>
<keyword evidence="6 8" id="KW-1133">Transmembrane helix</keyword>
<reference evidence="11" key="2">
    <citation type="journal article" name="BMC Genomics">
        <title>New genome assemblies reveal patterns of domestication and adaptation across Brettanomyces (Dekkera) species.</title>
        <authorList>
            <person name="Roach M.J."/>
            <person name="Borneman A.R."/>
        </authorList>
    </citation>
    <scope>NUCLEOTIDE SEQUENCE</scope>
    <source>
        <strain evidence="11">UCD 2041</strain>
    </source>
</reference>
<dbReference type="GO" id="GO:0005524">
    <property type="term" value="F:ATP binding"/>
    <property type="evidence" value="ECO:0007669"/>
    <property type="project" value="UniProtKB-KW"/>
</dbReference>
<dbReference type="PROSITE" id="PS00211">
    <property type="entry name" value="ABC_TRANSPORTER_1"/>
    <property type="match status" value="1"/>
</dbReference>
<feature type="transmembrane region" description="Helical" evidence="8">
    <location>
        <begin position="199"/>
        <end position="217"/>
    </location>
</feature>
<reference evidence="11" key="1">
    <citation type="submission" date="2020-10" db="EMBL/GenBank/DDBJ databases">
        <authorList>
            <person name="Palmer J.M."/>
        </authorList>
    </citation>
    <scope>NUCLEOTIDE SEQUENCE</scope>
    <source>
        <strain evidence="11">UCD 2041</strain>
    </source>
</reference>
<evidence type="ECO:0000256" key="5">
    <source>
        <dbReference type="ARBA" id="ARBA00022840"/>
    </source>
</evidence>
<dbReference type="InterPro" id="IPR011527">
    <property type="entry name" value="ABC1_TM_dom"/>
</dbReference>
<evidence type="ECO:0000313" key="12">
    <source>
        <dbReference type="Proteomes" id="UP000663131"/>
    </source>
</evidence>
<dbReference type="GO" id="GO:0015421">
    <property type="term" value="F:ABC-type oligopeptide transporter activity"/>
    <property type="evidence" value="ECO:0007669"/>
    <property type="project" value="TreeGrafter"/>
</dbReference>
<sequence>MSIQGSSSKSSPEVNEMEYWKVSDSESNLELTEDKVKENSEHEQHITKKSFFANISSIFMFLTKDDFLLVGCGSVSAFLSALVPVGITLLVSKIFTYFTNFAAGYYTTVSEFLHDLKTVCIAVGLVGLGATVFSWLQTFIFCVLSERQQSRCRIKLYQSLLKKDFEWFENGSQSLNGELIQLNRSVEEYRSAVGEFSAMLIRSVFTVICLTVTSFIMCWRATLLIFATVPVMMAVLFIFGRFIDYWATSEDTQTSIAASILDWNLKCYVWVKSVFSADIELKKFTEQLVEVKHSFKKFNKFTSLASSLMRIFSLILFVESFWFGSYLVRKHYNTSADVISAFYACLNISMTFSSISMILVVLQKGKASFDKIVKYLDSDKSISVQSNGLVPEYSMTGNISFENVSFAFKTGNTAERRTALKNINLNIEAGEVCFLIGLSGSGKSTLSSLLLNFYISDNGKILVDGVDINKLNKYWLRDQITFLQQFSPLFSGTIKDNIVLGCKKYTDEDLFNAVKNSCLEDTIAKLPHGLETEIGGNEGQFEPSGGEKQRIALACAFLRNTSVLILDESTSAIDIRQRKRIMENLRRIRKGRTTLIITHDIDEIHDNENVIVMSDGKIISRGKKHELVKKNIGLFKKVESRSKSYEVSNTFKAEVEDKDEQLKDLEFLRLVSNPTEKDIEDQNAKKDHHPSEFPLAFRFIKHFLNLNTRLKYFTGIVFSIGRSILSPLFSFYFSKLITGVVPQKGTTISSSYYQMKWSLVLTGISLADGLLFLFSKLILGSISDSLIQKARLDSFDKILQQPMDRLQRFAKTEMSTILMNDMRDLRTVFSGCIDSLIGGVIILCFGIIWATIIGWKLSLVGLSFFPLFGLSVVATSVFCRVAENRYKESVLSVEESFSETVNGIKVITCLNLQEQLTSRLIRKCTFMKRNGSIRALSLGMSMSISLVIINLAQAILFYYGLKLVVTSEYTLVQMMQVIMIILFSTGFSASLLGSLPNFHRGMRVARKVDGLLKLEPDSNETQGYLSPNLVAVDTPNTFEMKRVDFAYPSMPGTYILKDFNISIPKNAITCLVGESGCGKSTIISLLQRFYAPNSGEISISGYNESTIKLSHLKNSISVVPQKSYFVDASIKENLVYGNPVASTITNADIYGCLKKVNMENFVRSLPSGLDTNVGSDDKDMLISGGQAQRLCIARALLRPARIMFLDECTSALDPYNTEVVLKLLSRLKINMTIIAVTHMKDMMKIADNICMIKDGQLAETGSYDCLINKKGIFYKFLSGA</sequence>
<dbReference type="FunFam" id="3.40.50.300:FF:000604">
    <property type="entry name" value="ABC transporter B family member 28"/>
    <property type="match status" value="2"/>
</dbReference>
<dbReference type="Gene3D" id="1.20.1560.10">
    <property type="entry name" value="ABC transporter type 1, transmembrane domain"/>
    <property type="match status" value="1"/>
</dbReference>
<feature type="domain" description="ABC transmembrane type-1" evidence="10">
    <location>
        <begin position="713"/>
        <end position="1000"/>
    </location>
</feature>
<dbReference type="GO" id="GO:0005743">
    <property type="term" value="C:mitochondrial inner membrane"/>
    <property type="evidence" value="ECO:0007669"/>
    <property type="project" value="TreeGrafter"/>
</dbReference>
<dbReference type="GO" id="GO:0090374">
    <property type="term" value="P:oligopeptide export from mitochondrion"/>
    <property type="evidence" value="ECO:0007669"/>
    <property type="project" value="TreeGrafter"/>
</dbReference>
<feature type="transmembrane region" description="Helical" evidence="8">
    <location>
        <begin position="223"/>
        <end position="243"/>
    </location>
</feature>
<dbReference type="Pfam" id="PF00005">
    <property type="entry name" value="ABC_tran"/>
    <property type="match status" value="2"/>
</dbReference>
<evidence type="ECO:0000259" key="10">
    <source>
        <dbReference type="PROSITE" id="PS50929"/>
    </source>
</evidence>